<dbReference type="GO" id="GO:0000272">
    <property type="term" value="P:polysaccharide catabolic process"/>
    <property type="evidence" value="ECO:0007669"/>
    <property type="project" value="UniProtKB-KW"/>
</dbReference>
<dbReference type="PANTHER" id="PTHR42061">
    <property type="entry name" value="ENDO-CHITOSANASE"/>
    <property type="match status" value="1"/>
</dbReference>
<evidence type="ECO:0000313" key="11">
    <source>
        <dbReference type="EMBL" id="KAJ5101636.1"/>
    </source>
</evidence>
<keyword evidence="4" id="KW-0964">Secreted</keyword>
<evidence type="ECO:0000256" key="1">
    <source>
        <dbReference type="ARBA" id="ARBA00000405"/>
    </source>
</evidence>
<gene>
    <name evidence="11" type="ORF">NUU61_003858</name>
</gene>
<evidence type="ECO:0000256" key="2">
    <source>
        <dbReference type="ARBA" id="ARBA00004613"/>
    </source>
</evidence>
<keyword evidence="8 10" id="KW-0326">Glycosidase</keyword>
<evidence type="ECO:0000256" key="9">
    <source>
        <dbReference type="ARBA" id="ARBA00023326"/>
    </source>
</evidence>
<dbReference type="RefSeq" id="XP_056512467.1">
    <property type="nucleotide sequence ID" value="XM_056654440.1"/>
</dbReference>
<dbReference type="PANTHER" id="PTHR42061:SF9">
    <property type="entry name" value="ENDO-CHITOSANASE"/>
    <property type="match status" value="1"/>
</dbReference>
<dbReference type="GO" id="GO:0005576">
    <property type="term" value="C:extracellular region"/>
    <property type="evidence" value="ECO:0007669"/>
    <property type="project" value="UniProtKB-SubCell"/>
</dbReference>
<keyword evidence="6 10" id="KW-0378">Hydrolase</keyword>
<evidence type="ECO:0000256" key="4">
    <source>
        <dbReference type="ARBA" id="ARBA00022525"/>
    </source>
</evidence>
<accession>A0A9W9FK26</accession>
<evidence type="ECO:0000256" key="3">
    <source>
        <dbReference type="ARBA" id="ARBA00007799"/>
    </source>
</evidence>
<dbReference type="EMBL" id="JAPMSZ010000005">
    <property type="protein sequence ID" value="KAJ5101636.1"/>
    <property type="molecule type" value="Genomic_DNA"/>
</dbReference>
<dbReference type="InterPro" id="IPR009939">
    <property type="entry name" value="Chitosanase_fungal"/>
</dbReference>
<dbReference type="OrthoDB" id="4756206at2759"/>
<organism evidence="11 12">
    <name type="scientific">Penicillium alfredii</name>
    <dbReference type="NCBI Taxonomy" id="1506179"/>
    <lineage>
        <taxon>Eukaryota</taxon>
        <taxon>Fungi</taxon>
        <taxon>Dikarya</taxon>
        <taxon>Ascomycota</taxon>
        <taxon>Pezizomycotina</taxon>
        <taxon>Eurotiomycetes</taxon>
        <taxon>Eurotiomycetidae</taxon>
        <taxon>Eurotiales</taxon>
        <taxon>Aspergillaceae</taxon>
        <taxon>Penicillium</taxon>
    </lineage>
</organism>
<evidence type="ECO:0000256" key="6">
    <source>
        <dbReference type="ARBA" id="ARBA00022801"/>
    </source>
</evidence>
<reference evidence="11" key="1">
    <citation type="submission" date="2022-11" db="EMBL/GenBank/DDBJ databases">
        <authorList>
            <person name="Petersen C."/>
        </authorList>
    </citation>
    <scope>NUCLEOTIDE SEQUENCE</scope>
    <source>
        <strain evidence="11">IBT 34128</strain>
    </source>
</reference>
<name>A0A9W9FK26_9EURO</name>
<keyword evidence="5 10" id="KW-0732">Signal</keyword>
<dbReference type="AlphaFoldDB" id="A0A9W9FK26"/>
<keyword evidence="12" id="KW-1185">Reference proteome</keyword>
<protein>
    <recommendedName>
        <fullName evidence="10">Endo-chitosanase</fullName>
        <ecNumber evidence="10">3.2.1.132</ecNumber>
    </recommendedName>
</protein>
<comment type="caution">
    <text evidence="11">The sequence shown here is derived from an EMBL/GenBank/DDBJ whole genome shotgun (WGS) entry which is preliminary data.</text>
</comment>
<comment type="subcellular location">
    <subcellularLocation>
        <location evidence="2 10">Secreted</location>
    </subcellularLocation>
</comment>
<comment type="catalytic activity">
    <reaction evidence="1 10">
        <text>Endohydrolysis of beta-(1-&gt;4)-linkages between D-glucosamine residues in a partly acetylated chitosan.</text>
        <dbReference type="EC" id="3.2.1.132"/>
    </reaction>
</comment>
<dbReference type="Pfam" id="PF07335">
    <property type="entry name" value="Glyco_hydro_75"/>
    <property type="match status" value="1"/>
</dbReference>
<evidence type="ECO:0000256" key="10">
    <source>
        <dbReference type="RuleBase" id="RU361208"/>
    </source>
</evidence>
<reference evidence="11" key="2">
    <citation type="journal article" date="2023" name="IMA Fungus">
        <title>Comparative genomic study of the Penicillium genus elucidates a diverse pangenome and 15 lateral gene transfer events.</title>
        <authorList>
            <person name="Petersen C."/>
            <person name="Sorensen T."/>
            <person name="Nielsen M.R."/>
            <person name="Sondergaard T.E."/>
            <person name="Sorensen J.L."/>
            <person name="Fitzpatrick D.A."/>
            <person name="Frisvad J.C."/>
            <person name="Nielsen K.L."/>
        </authorList>
    </citation>
    <scope>NUCLEOTIDE SEQUENCE</scope>
    <source>
        <strain evidence="11">IBT 34128</strain>
    </source>
</reference>
<sequence>MHFLVALTLLSAGLVAAYDLPDNLKQIYDNHKTGKCTKKLSGGFTDGSDSTSHSFAYCADLDGAIYLHSSSNGGQYDNLDVDCDGRNDKGGACGADQTGQDQTAFKDQLSQYGIQDLDANVHPYVVFGNTNFDPQQYGMEPLSVMAVVCNNQVIYGVWGDTNGEDSTGEASISLAQMCFPDDYINGDNGHGQDDVLFLGFTGKDAVPGDKADWKAGDRNAFEESIKDLGDKLVAGLKA</sequence>
<comment type="similarity">
    <text evidence="3 10">Belongs to the glycosyl hydrolase 75 family.</text>
</comment>
<keyword evidence="9 10" id="KW-0624">Polysaccharide degradation</keyword>
<comment type="function">
    <text evidence="10">Chitosanase catalyzing the endo-type cleavage of chitosan, the deacylated form of chitin. Chitosanase may be crucial in the degradation of the deacetylated portion of chitin in the fungal cell wall.</text>
</comment>
<evidence type="ECO:0000256" key="8">
    <source>
        <dbReference type="ARBA" id="ARBA00023295"/>
    </source>
</evidence>
<dbReference type="EC" id="3.2.1.132" evidence="10"/>
<keyword evidence="7" id="KW-0119">Carbohydrate metabolism</keyword>
<dbReference type="GeneID" id="81393608"/>
<proteinExistence type="inferred from homology"/>
<evidence type="ECO:0000313" key="12">
    <source>
        <dbReference type="Proteomes" id="UP001141434"/>
    </source>
</evidence>
<feature type="chain" id="PRO_5041019091" description="Endo-chitosanase" evidence="10">
    <location>
        <begin position="18"/>
        <end position="238"/>
    </location>
</feature>
<evidence type="ECO:0000256" key="7">
    <source>
        <dbReference type="ARBA" id="ARBA00023277"/>
    </source>
</evidence>
<feature type="signal peptide" evidence="10">
    <location>
        <begin position="1"/>
        <end position="17"/>
    </location>
</feature>
<dbReference type="Proteomes" id="UP001141434">
    <property type="component" value="Unassembled WGS sequence"/>
</dbReference>
<evidence type="ECO:0000256" key="5">
    <source>
        <dbReference type="ARBA" id="ARBA00022729"/>
    </source>
</evidence>
<dbReference type="GO" id="GO:0016977">
    <property type="term" value="F:chitosanase activity"/>
    <property type="evidence" value="ECO:0007669"/>
    <property type="project" value="UniProtKB-EC"/>
</dbReference>